<dbReference type="Gene3D" id="2.60.120.10">
    <property type="entry name" value="Jelly Rolls"/>
    <property type="match status" value="1"/>
</dbReference>
<feature type="domain" description="HTH crp-type" evidence="5">
    <location>
        <begin position="128"/>
        <end position="190"/>
    </location>
</feature>
<dbReference type="InterPro" id="IPR036388">
    <property type="entry name" value="WH-like_DNA-bd_sf"/>
</dbReference>
<dbReference type="AlphaFoldDB" id="A0A2W6MWI9"/>
<organism evidence="6 7">
    <name type="scientific">Helicobacter valdiviensis</name>
    <dbReference type="NCBI Taxonomy" id="1458358"/>
    <lineage>
        <taxon>Bacteria</taxon>
        <taxon>Pseudomonadati</taxon>
        <taxon>Campylobacterota</taxon>
        <taxon>Epsilonproteobacteria</taxon>
        <taxon>Campylobacterales</taxon>
        <taxon>Helicobacteraceae</taxon>
        <taxon>Helicobacter</taxon>
    </lineage>
</organism>
<protein>
    <recommendedName>
        <fullName evidence="8">Crp/Fnr family transcriptional regulator</fullName>
    </recommendedName>
</protein>
<dbReference type="PROSITE" id="PS51063">
    <property type="entry name" value="HTH_CRP_2"/>
    <property type="match status" value="1"/>
</dbReference>
<reference evidence="6 7" key="1">
    <citation type="submission" date="2017-03" db="EMBL/GenBank/DDBJ databases">
        <title>Genomic and clinical evidence uncovers the enterohepatic species Helicobacter valdiviensis as a potential human intestinal pathogen.</title>
        <authorList>
            <person name="Fresia P."/>
            <person name="Jara R."/>
            <person name="Sierra R."/>
            <person name="Ferres I."/>
            <person name="Greif G."/>
            <person name="Iraola G."/>
            <person name="Collado L."/>
        </authorList>
    </citation>
    <scope>NUCLEOTIDE SEQUENCE [LARGE SCALE GENOMIC DNA]</scope>
    <source>
        <strain evidence="6 7">WBE14</strain>
    </source>
</reference>
<gene>
    <name evidence="6" type="ORF">B6S12_00905</name>
</gene>
<dbReference type="GO" id="GO:0005829">
    <property type="term" value="C:cytosol"/>
    <property type="evidence" value="ECO:0007669"/>
    <property type="project" value="TreeGrafter"/>
</dbReference>
<dbReference type="OrthoDB" id="9815457at2"/>
<dbReference type="Pfam" id="PF13545">
    <property type="entry name" value="HTH_Crp_2"/>
    <property type="match status" value="1"/>
</dbReference>
<dbReference type="Pfam" id="PF00027">
    <property type="entry name" value="cNMP_binding"/>
    <property type="match status" value="1"/>
</dbReference>
<dbReference type="PROSITE" id="PS50042">
    <property type="entry name" value="CNMP_BINDING_3"/>
    <property type="match status" value="1"/>
</dbReference>
<dbReference type="Gene3D" id="1.10.10.10">
    <property type="entry name" value="Winged helix-like DNA-binding domain superfamily/Winged helix DNA-binding domain"/>
    <property type="match status" value="1"/>
</dbReference>
<dbReference type="CDD" id="cd00038">
    <property type="entry name" value="CAP_ED"/>
    <property type="match status" value="1"/>
</dbReference>
<dbReference type="SUPFAM" id="SSF51206">
    <property type="entry name" value="cAMP-binding domain-like"/>
    <property type="match status" value="1"/>
</dbReference>
<dbReference type="GO" id="GO:0003700">
    <property type="term" value="F:DNA-binding transcription factor activity"/>
    <property type="evidence" value="ECO:0007669"/>
    <property type="project" value="TreeGrafter"/>
</dbReference>
<evidence type="ECO:0000256" key="1">
    <source>
        <dbReference type="ARBA" id="ARBA00023015"/>
    </source>
</evidence>
<dbReference type="SUPFAM" id="SSF46785">
    <property type="entry name" value="Winged helix' DNA-binding domain"/>
    <property type="match status" value="1"/>
</dbReference>
<dbReference type="InterPro" id="IPR014710">
    <property type="entry name" value="RmlC-like_jellyroll"/>
</dbReference>
<accession>A0A2W6MWI9</accession>
<keyword evidence="7" id="KW-1185">Reference proteome</keyword>
<keyword evidence="3" id="KW-0804">Transcription</keyword>
<sequence length="197" mass="22467">MQTNYLEILCQKGCKKHYSKGKIVFFEGELPKKLFILISGDLRIYKNTQKEITLHKFSPPSLIAEMPTFLSLPYPASCECVSECEIVELGLKEFKTLLKNDHNFNLLLIASLFNKIKILEEIIIKNSQKLENRLASFIINKENSLETLTQKSIAISLNTSQEALSRILKNFKSKGYISTQKGKIKILNKEALLALLE</sequence>
<dbReference type="InterPro" id="IPR000595">
    <property type="entry name" value="cNMP-bd_dom"/>
</dbReference>
<dbReference type="RefSeq" id="WP_111228943.1">
    <property type="nucleotide sequence ID" value="NZ_NBIU01000002.1"/>
</dbReference>
<evidence type="ECO:0008006" key="8">
    <source>
        <dbReference type="Google" id="ProtNLM"/>
    </source>
</evidence>
<evidence type="ECO:0000313" key="7">
    <source>
        <dbReference type="Proteomes" id="UP000249746"/>
    </source>
</evidence>
<proteinExistence type="predicted"/>
<evidence type="ECO:0000259" key="5">
    <source>
        <dbReference type="PROSITE" id="PS51063"/>
    </source>
</evidence>
<dbReference type="SMART" id="SM00100">
    <property type="entry name" value="cNMP"/>
    <property type="match status" value="1"/>
</dbReference>
<comment type="caution">
    <text evidence="6">The sequence shown here is derived from an EMBL/GenBank/DDBJ whole genome shotgun (WGS) entry which is preliminary data.</text>
</comment>
<name>A0A2W6MWI9_9HELI</name>
<keyword evidence="2" id="KW-0238">DNA-binding</keyword>
<dbReference type="InterPro" id="IPR036390">
    <property type="entry name" value="WH_DNA-bd_sf"/>
</dbReference>
<dbReference type="SMART" id="SM00419">
    <property type="entry name" value="HTH_CRP"/>
    <property type="match status" value="1"/>
</dbReference>
<dbReference type="InterPro" id="IPR050397">
    <property type="entry name" value="Env_Response_Regulators"/>
</dbReference>
<evidence type="ECO:0000256" key="3">
    <source>
        <dbReference type="ARBA" id="ARBA00023163"/>
    </source>
</evidence>
<dbReference type="EMBL" id="NBIU01000002">
    <property type="protein sequence ID" value="PZT48885.1"/>
    <property type="molecule type" value="Genomic_DNA"/>
</dbReference>
<feature type="domain" description="Cyclic nucleotide-binding" evidence="4">
    <location>
        <begin position="16"/>
        <end position="98"/>
    </location>
</feature>
<dbReference type="InterPro" id="IPR012318">
    <property type="entry name" value="HTH_CRP"/>
</dbReference>
<dbReference type="PANTHER" id="PTHR24567:SF26">
    <property type="entry name" value="REGULATORY PROTEIN YEIL"/>
    <property type="match status" value="1"/>
</dbReference>
<keyword evidence="1" id="KW-0805">Transcription regulation</keyword>
<dbReference type="PANTHER" id="PTHR24567">
    <property type="entry name" value="CRP FAMILY TRANSCRIPTIONAL REGULATORY PROTEIN"/>
    <property type="match status" value="1"/>
</dbReference>
<evidence type="ECO:0000313" key="6">
    <source>
        <dbReference type="EMBL" id="PZT48885.1"/>
    </source>
</evidence>
<dbReference type="GO" id="GO:0003677">
    <property type="term" value="F:DNA binding"/>
    <property type="evidence" value="ECO:0007669"/>
    <property type="project" value="UniProtKB-KW"/>
</dbReference>
<dbReference type="Proteomes" id="UP000249746">
    <property type="component" value="Unassembled WGS sequence"/>
</dbReference>
<dbReference type="InterPro" id="IPR018490">
    <property type="entry name" value="cNMP-bd_dom_sf"/>
</dbReference>
<evidence type="ECO:0000259" key="4">
    <source>
        <dbReference type="PROSITE" id="PS50042"/>
    </source>
</evidence>
<evidence type="ECO:0000256" key="2">
    <source>
        <dbReference type="ARBA" id="ARBA00023125"/>
    </source>
</evidence>